<evidence type="ECO:0000256" key="1">
    <source>
        <dbReference type="ARBA" id="ARBA00022801"/>
    </source>
</evidence>
<dbReference type="EMBL" id="AP012292">
    <property type="protein sequence ID" value="BAL83515.1"/>
    <property type="molecule type" value="Genomic_DNA"/>
</dbReference>
<keyword evidence="1" id="KW-0378">Hydrolase</keyword>
<dbReference type="eggNOG" id="COG0860">
    <property type="taxonomic scope" value="Bacteria"/>
</dbReference>
<dbReference type="Proteomes" id="UP000007887">
    <property type="component" value="Chromosome"/>
</dbReference>
<dbReference type="GO" id="GO:0030288">
    <property type="term" value="C:outer membrane-bounded periplasmic space"/>
    <property type="evidence" value="ECO:0007669"/>
    <property type="project" value="TreeGrafter"/>
</dbReference>
<reference evidence="3 4" key="1">
    <citation type="submission" date="2011-10" db="EMBL/GenBank/DDBJ databases">
        <title>Whole genome sequence of Selenomonas ruminantium subsp. lactilytica TAM6421.</title>
        <authorList>
            <person name="Oguchi A."/>
            <person name="Ankai A."/>
            <person name="Kaneko J."/>
            <person name="Yamada-Narita S."/>
            <person name="Fukui S."/>
            <person name="Takahashi M."/>
            <person name="Onodera T."/>
            <person name="Kojima S."/>
            <person name="Fushimi T."/>
            <person name="Abe N."/>
            <person name="Kamio Y."/>
            <person name="Yamazaki S."/>
            <person name="Fujita N."/>
        </authorList>
    </citation>
    <scope>NUCLEOTIDE SEQUENCE [LARGE SCALE GENOMIC DNA]</scope>
    <source>
        <strain evidence="4">NBRC 103574 / TAM6421</strain>
    </source>
</reference>
<dbReference type="OrthoDB" id="9180606at2"/>
<sequence length="185" mass="20680">MKVYLNPGHDVEYDSGACNPDKNLREADVALRIGERVKKYLESAGCEVRMLQSDNLCGWDCRRSDRPVAVTEDANEWNADVFVSIHCNAYNTEASGCEVECYGAGLGETLATCIYDQIVDNIPLKRRGVRHMPALMVLKYTDMPACLVETAFIDNDGDADLLIEREDEFARAIARGVTDYQCEVE</sequence>
<dbReference type="HOGENOM" id="CLU_014322_9_5_9"/>
<proteinExistence type="predicted"/>
<dbReference type="InterPro" id="IPR002508">
    <property type="entry name" value="MurNAc-LAA_cat"/>
</dbReference>
<feature type="domain" description="MurNAc-LAA" evidence="2">
    <location>
        <begin position="71"/>
        <end position="178"/>
    </location>
</feature>
<dbReference type="InterPro" id="IPR050695">
    <property type="entry name" value="N-acetylmuramoyl_amidase_3"/>
</dbReference>
<evidence type="ECO:0000313" key="3">
    <source>
        <dbReference type="EMBL" id="BAL83515.1"/>
    </source>
</evidence>
<dbReference type="AlphaFoldDB" id="I0GRX8"/>
<dbReference type="SMART" id="SM00646">
    <property type="entry name" value="Ami_3"/>
    <property type="match status" value="1"/>
</dbReference>
<gene>
    <name evidence="3" type="ordered locus">SELR_18070</name>
</gene>
<dbReference type="PANTHER" id="PTHR30404:SF0">
    <property type="entry name" value="N-ACETYLMURAMOYL-L-ALANINE AMIDASE AMIC"/>
    <property type="match status" value="1"/>
</dbReference>
<organism evidence="3 4">
    <name type="scientific">Selenomonas ruminantium subsp. lactilytica (strain NBRC 103574 / TAM6421)</name>
    <dbReference type="NCBI Taxonomy" id="927704"/>
    <lineage>
        <taxon>Bacteria</taxon>
        <taxon>Bacillati</taxon>
        <taxon>Bacillota</taxon>
        <taxon>Negativicutes</taxon>
        <taxon>Selenomonadales</taxon>
        <taxon>Selenomonadaceae</taxon>
        <taxon>Selenomonas</taxon>
    </lineage>
</organism>
<dbReference type="GO" id="GO:0008745">
    <property type="term" value="F:N-acetylmuramoyl-L-alanine amidase activity"/>
    <property type="evidence" value="ECO:0007669"/>
    <property type="project" value="InterPro"/>
</dbReference>
<dbReference type="PATRIC" id="fig|927704.6.peg.1874"/>
<protein>
    <submittedName>
        <fullName evidence="3">Putative N-acetylmuramoyl-L-alanine amidase</fullName>
    </submittedName>
</protein>
<accession>I0GRX8</accession>
<name>I0GRX8_SELRL</name>
<dbReference type="Pfam" id="PF01520">
    <property type="entry name" value="Amidase_3"/>
    <property type="match status" value="1"/>
</dbReference>
<dbReference type="CDD" id="cd02696">
    <property type="entry name" value="MurNAc-LAA"/>
    <property type="match status" value="1"/>
</dbReference>
<dbReference type="PANTHER" id="PTHR30404">
    <property type="entry name" value="N-ACETYLMURAMOYL-L-ALANINE AMIDASE"/>
    <property type="match status" value="1"/>
</dbReference>
<evidence type="ECO:0000313" key="4">
    <source>
        <dbReference type="Proteomes" id="UP000007887"/>
    </source>
</evidence>
<dbReference type="Gene3D" id="3.40.630.40">
    <property type="entry name" value="Zn-dependent exopeptidases"/>
    <property type="match status" value="1"/>
</dbReference>
<dbReference type="RefSeq" id="WP_014424946.1">
    <property type="nucleotide sequence ID" value="NC_017068.1"/>
</dbReference>
<evidence type="ECO:0000259" key="2">
    <source>
        <dbReference type="SMART" id="SM00646"/>
    </source>
</evidence>
<dbReference type="SUPFAM" id="SSF53187">
    <property type="entry name" value="Zn-dependent exopeptidases"/>
    <property type="match status" value="1"/>
</dbReference>
<dbReference type="GO" id="GO:0009253">
    <property type="term" value="P:peptidoglycan catabolic process"/>
    <property type="evidence" value="ECO:0007669"/>
    <property type="project" value="InterPro"/>
</dbReference>
<dbReference type="KEGG" id="sri:SELR_18070"/>